<dbReference type="Gene3D" id="3.40.190.150">
    <property type="entry name" value="Bordetella uptake gene, domain 1"/>
    <property type="match status" value="1"/>
</dbReference>
<feature type="signal peptide" evidence="2">
    <location>
        <begin position="1"/>
        <end position="26"/>
    </location>
</feature>
<dbReference type="InterPro" id="IPR005064">
    <property type="entry name" value="BUG"/>
</dbReference>
<dbReference type="PANTHER" id="PTHR42928:SF5">
    <property type="entry name" value="BLR1237 PROTEIN"/>
    <property type="match status" value="1"/>
</dbReference>
<evidence type="ECO:0000313" key="3">
    <source>
        <dbReference type="EMBL" id="TDH61916.1"/>
    </source>
</evidence>
<dbReference type="Proteomes" id="UP000295096">
    <property type="component" value="Unassembled WGS sequence"/>
</dbReference>
<proteinExistence type="inferred from homology"/>
<dbReference type="PANTHER" id="PTHR42928">
    <property type="entry name" value="TRICARBOXYLATE-BINDING PROTEIN"/>
    <property type="match status" value="1"/>
</dbReference>
<feature type="chain" id="PRO_5020449718" evidence="2">
    <location>
        <begin position="27"/>
        <end position="327"/>
    </location>
</feature>
<keyword evidence="2" id="KW-0732">Signal</keyword>
<dbReference type="RefSeq" id="WP_133289286.1">
    <property type="nucleotide sequence ID" value="NZ_SMSJ01000016.1"/>
</dbReference>
<evidence type="ECO:0000256" key="2">
    <source>
        <dbReference type="SAM" id="SignalP"/>
    </source>
</evidence>
<accession>A0A4R5QFU9</accession>
<comment type="caution">
    <text evidence="3">The sequence shown here is derived from an EMBL/GenBank/DDBJ whole genome shotgun (WGS) entry which is preliminary data.</text>
</comment>
<dbReference type="SUPFAM" id="SSF53850">
    <property type="entry name" value="Periplasmic binding protein-like II"/>
    <property type="match status" value="1"/>
</dbReference>
<dbReference type="CDD" id="cd13578">
    <property type="entry name" value="PBP2_Bug27"/>
    <property type="match status" value="1"/>
</dbReference>
<evidence type="ECO:0000256" key="1">
    <source>
        <dbReference type="ARBA" id="ARBA00006987"/>
    </source>
</evidence>
<protein>
    <submittedName>
        <fullName evidence="3">Tripartite tricarboxylate transporter substrate binding protein</fullName>
    </submittedName>
</protein>
<evidence type="ECO:0000313" key="4">
    <source>
        <dbReference type="Proteomes" id="UP000295096"/>
    </source>
</evidence>
<dbReference type="InterPro" id="IPR042100">
    <property type="entry name" value="Bug_dom1"/>
</dbReference>
<comment type="similarity">
    <text evidence="1">Belongs to the UPF0065 (bug) family.</text>
</comment>
<dbReference type="EMBL" id="SMSJ01000016">
    <property type="protein sequence ID" value="TDH61916.1"/>
    <property type="molecule type" value="Genomic_DNA"/>
</dbReference>
<sequence length="327" mass="33681">MPPTTALRRRALLGIAAMLPAARAGAQASWPAQPIRFVVPFPPGGLVDLLARPLAARLPQLLGQPVIVENRPGAGGNIGADLVAKAAPDGYTWMVGSIGTLAVNQFLYARMPYETRRAFAPTSLLVNTPKVVAVGAGKPWKTLADLVAAAKAAPGTLSAGSAGNGTSLHIALELFKRQAGLDIVHVPYRGAAPALTDLVAGRIDMIIDNLPNILPQLRDGGARPLAVATPSRLPQIPEVPTTAEAGLPGFLFGTWFGLAAPAGTPAPILARMAQAVDTALGDPEIGGRFAEQGAILGGGTPAQFAAFIAQETARLEPVIREAGIRAE</sequence>
<dbReference type="Gene3D" id="3.40.190.10">
    <property type="entry name" value="Periplasmic binding protein-like II"/>
    <property type="match status" value="1"/>
</dbReference>
<reference evidence="3 4" key="1">
    <citation type="journal article" date="2016" name="J. Microbiol.">
        <title>Dankookia rubra gen. nov., sp. nov., an alphaproteobacterium isolated from sediment of a shallow stream.</title>
        <authorList>
            <person name="Kim W.H."/>
            <person name="Kim D.H."/>
            <person name="Kang K."/>
            <person name="Ahn T.Y."/>
        </authorList>
    </citation>
    <scope>NUCLEOTIDE SEQUENCE [LARGE SCALE GENOMIC DNA]</scope>
    <source>
        <strain evidence="3 4">JCM30602</strain>
    </source>
</reference>
<name>A0A4R5QFU9_9PROT</name>
<dbReference type="OrthoDB" id="7250553at2"/>
<organism evidence="3 4">
    <name type="scientific">Dankookia rubra</name>
    <dbReference type="NCBI Taxonomy" id="1442381"/>
    <lineage>
        <taxon>Bacteria</taxon>
        <taxon>Pseudomonadati</taxon>
        <taxon>Pseudomonadota</taxon>
        <taxon>Alphaproteobacteria</taxon>
        <taxon>Acetobacterales</taxon>
        <taxon>Roseomonadaceae</taxon>
        <taxon>Dankookia</taxon>
    </lineage>
</organism>
<dbReference type="PIRSF" id="PIRSF017082">
    <property type="entry name" value="YflP"/>
    <property type="match status" value="1"/>
</dbReference>
<dbReference type="Pfam" id="PF03401">
    <property type="entry name" value="TctC"/>
    <property type="match status" value="1"/>
</dbReference>
<dbReference type="AlphaFoldDB" id="A0A4R5QFU9"/>
<keyword evidence="4" id="KW-1185">Reference proteome</keyword>
<gene>
    <name evidence="3" type="ORF">E2C06_14315</name>
</gene>